<dbReference type="InterPro" id="IPR025847">
    <property type="entry name" value="MEDS_domain"/>
</dbReference>
<keyword evidence="3" id="KW-1185">Reference proteome</keyword>
<organism evidence="2 3">
    <name type="scientific">Kitasatospora nipponensis</name>
    <dbReference type="NCBI Taxonomy" id="258049"/>
    <lineage>
        <taxon>Bacteria</taxon>
        <taxon>Bacillati</taxon>
        <taxon>Actinomycetota</taxon>
        <taxon>Actinomycetes</taxon>
        <taxon>Kitasatosporales</taxon>
        <taxon>Streptomycetaceae</taxon>
        <taxon>Kitasatospora</taxon>
    </lineage>
</organism>
<dbReference type="EMBL" id="BAAALF010000019">
    <property type="protein sequence ID" value="GAA1227249.1"/>
    <property type="molecule type" value="Genomic_DNA"/>
</dbReference>
<name>A0ABN1W1E2_9ACTN</name>
<reference evidence="2 3" key="1">
    <citation type="journal article" date="2019" name="Int. J. Syst. Evol. Microbiol.">
        <title>The Global Catalogue of Microorganisms (GCM) 10K type strain sequencing project: providing services to taxonomists for standard genome sequencing and annotation.</title>
        <authorList>
            <consortium name="The Broad Institute Genomics Platform"/>
            <consortium name="The Broad Institute Genome Sequencing Center for Infectious Disease"/>
            <person name="Wu L."/>
            <person name="Ma J."/>
        </authorList>
    </citation>
    <scope>NUCLEOTIDE SEQUENCE [LARGE SCALE GENOMIC DNA]</scope>
    <source>
        <strain evidence="2 3">JCM 13004</strain>
    </source>
</reference>
<sequence length="297" mass="33326">MATDSAAPPTHRTIPVLRMRPGDHAFADYENDESRWEILLAFIHLGLARGEKVTVMADPAVPHAEVHERLLAHHRSAEPVGAPGQLTVTSMRDLISPDTRFTARRQMERLREETETAQKEGFTGFRTVIDMAWVADLGMDIEGVMHRETHAHALFADRRYAEICTYDRRRFHPDVLEAMRTGHPVALLDRLGSLRIEHLDGGVRLIGDADLATRRQLLAALPRIIADLGPARHAVVDLTGLCFLDTDSATALLRIVDLTAPRTRRLEIRCSPFHARMLRLLGVRSIQQITLTTVEEA</sequence>
<dbReference type="PROSITE" id="PS50801">
    <property type="entry name" value="STAS"/>
    <property type="match status" value="1"/>
</dbReference>
<evidence type="ECO:0000313" key="3">
    <source>
        <dbReference type="Proteomes" id="UP001500037"/>
    </source>
</evidence>
<dbReference type="Gene3D" id="3.30.750.24">
    <property type="entry name" value="STAS domain"/>
    <property type="match status" value="1"/>
</dbReference>
<evidence type="ECO:0000259" key="1">
    <source>
        <dbReference type="PROSITE" id="PS50801"/>
    </source>
</evidence>
<dbReference type="SUPFAM" id="SSF52091">
    <property type="entry name" value="SpoIIaa-like"/>
    <property type="match status" value="1"/>
</dbReference>
<feature type="domain" description="STAS" evidence="1">
    <location>
        <begin position="203"/>
        <end position="297"/>
    </location>
</feature>
<evidence type="ECO:0000313" key="2">
    <source>
        <dbReference type="EMBL" id="GAA1227249.1"/>
    </source>
</evidence>
<protein>
    <recommendedName>
        <fullName evidence="1">STAS domain-containing protein</fullName>
    </recommendedName>
</protein>
<dbReference type="Pfam" id="PF14417">
    <property type="entry name" value="MEDS"/>
    <property type="match status" value="1"/>
</dbReference>
<dbReference type="InterPro" id="IPR002645">
    <property type="entry name" value="STAS_dom"/>
</dbReference>
<dbReference type="Proteomes" id="UP001500037">
    <property type="component" value="Unassembled WGS sequence"/>
</dbReference>
<accession>A0ABN1W1E2</accession>
<proteinExistence type="predicted"/>
<comment type="caution">
    <text evidence="2">The sequence shown here is derived from an EMBL/GenBank/DDBJ whole genome shotgun (WGS) entry which is preliminary data.</text>
</comment>
<gene>
    <name evidence="2" type="ORF">GCM10009665_17200</name>
</gene>
<dbReference type="RefSeq" id="WP_344440651.1">
    <property type="nucleotide sequence ID" value="NZ_BAAALF010000019.1"/>
</dbReference>
<dbReference type="InterPro" id="IPR036513">
    <property type="entry name" value="STAS_dom_sf"/>
</dbReference>